<proteinExistence type="predicted"/>
<dbReference type="RefSeq" id="WP_404671706.1">
    <property type="nucleotide sequence ID" value="NZ_JBJDPD010000001.1"/>
</dbReference>
<organism evidence="1 2">
    <name type="scientific">Psychrobacter namhaensis</name>
    <dbReference type="NCBI Taxonomy" id="292734"/>
    <lineage>
        <taxon>Bacteria</taxon>
        <taxon>Pseudomonadati</taxon>
        <taxon>Pseudomonadota</taxon>
        <taxon>Gammaproteobacteria</taxon>
        <taxon>Moraxellales</taxon>
        <taxon>Moraxellaceae</taxon>
        <taxon>Psychrobacter</taxon>
    </lineage>
</organism>
<keyword evidence="2" id="KW-1185">Reference proteome</keyword>
<protein>
    <submittedName>
        <fullName evidence="1">Uncharacterized protein</fullName>
    </submittedName>
</protein>
<evidence type="ECO:0000313" key="1">
    <source>
        <dbReference type="EMBL" id="MFK3999861.1"/>
    </source>
</evidence>
<sequence>MKLALRIRIDTIRVGEQLFNAMLDDEDNVEPMTNALTGEVCDVSAIYKGYLVLRDDRCGDEIDDIQVELSGLIKEADDG</sequence>
<gene>
    <name evidence="1" type="ORF">ACI2I3_00740</name>
</gene>
<name>A0ABW8L4N1_9GAMM</name>
<comment type="caution">
    <text evidence="1">The sequence shown here is derived from an EMBL/GenBank/DDBJ whole genome shotgun (WGS) entry which is preliminary data.</text>
</comment>
<dbReference type="Proteomes" id="UP001620234">
    <property type="component" value="Unassembled WGS sequence"/>
</dbReference>
<accession>A0ABW8L4N1</accession>
<reference evidence="1 2" key="1">
    <citation type="submission" date="2024-11" db="EMBL/GenBank/DDBJ databases">
        <title>The Natural Products Discovery Center: Release of the First 8490 Sequenced Strains for Exploring Actinobacteria Biosynthetic Diversity.</title>
        <authorList>
            <person name="Kalkreuter E."/>
            <person name="Kautsar S.A."/>
            <person name="Yang D."/>
            <person name="Bader C.D."/>
            <person name="Teijaro C.N."/>
            <person name="Fluegel L."/>
            <person name="Davis C.M."/>
            <person name="Simpson J.R."/>
            <person name="Lauterbach L."/>
            <person name="Steele A.D."/>
            <person name="Gui C."/>
            <person name="Meng S."/>
            <person name="Li G."/>
            <person name="Viehrig K."/>
            <person name="Ye F."/>
            <person name="Su P."/>
            <person name="Kiefer A.F."/>
            <person name="Nichols A."/>
            <person name="Cepeda A.J."/>
            <person name="Yan W."/>
            <person name="Fan B."/>
            <person name="Jiang Y."/>
            <person name="Adhikari A."/>
            <person name="Zheng C.-J."/>
            <person name="Schuster L."/>
            <person name="Cowan T.M."/>
            <person name="Smanski M.J."/>
            <person name="Chevrette M.G."/>
            <person name="De Carvalho L.P.S."/>
            <person name="Shen B."/>
        </authorList>
    </citation>
    <scope>NUCLEOTIDE SEQUENCE [LARGE SCALE GENOMIC DNA]</scope>
    <source>
        <strain evidence="1 2">NPDC077433</strain>
    </source>
</reference>
<dbReference type="EMBL" id="JBJDPD010000001">
    <property type="protein sequence ID" value="MFK3999861.1"/>
    <property type="molecule type" value="Genomic_DNA"/>
</dbReference>
<evidence type="ECO:0000313" key="2">
    <source>
        <dbReference type="Proteomes" id="UP001620234"/>
    </source>
</evidence>